<dbReference type="InterPro" id="IPR036551">
    <property type="entry name" value="Flavin_trans-like"/>
</dbReference>
<dbReference type="SUPFAM" id="SSF52507">
    <property type="entry name" value="Homo-oligomeric flavin-containing Cys decarboxylases, HFCD"/>
    <property type="match status" value="1"/>
</dbReference>
<dbReference type="GO" id="GO:0010181">
    <property type="term" value="F:FMN binding"/>
    <property type="evidence" value="ECO:0007669"/>
    <property type="project" value="TreeGrafter"/>
</dbReference>
<gene>
    <name evidence="4" type="ORF">HK099_005787</name>
</gene>
<evidence type="ECO:0000256" key="2">
    <source>
        <dbReference type="ARBA" id="ARBA00038350"/>
    </source>
</evidence>
<proteinExistence type="inferred from homology"/>
<dbReference type="PANTHER" id="PTHR14359">
    <property type="entry name" value="HOMO-OLIGOMERIC FLAVIN CONTAINING CYS DECARBOXYLASE FAMILY"/>
    <property type="match status" value="1"/>
</dbReference>
<dbReference type="EMBL" id="JADGJW010000467">
    <property type="protein sequence ID" value="KAJ3216639.1"/>
    <property type="molecule type" value="Genomic_DNA"/>
</dbReference>
<dbReference type="Proteomes" id="UP001211065">
    <property type="component" value="Unassembled WGS sequence"/>
</dbReference>
<organism evidence="4 5">
    <name type="scientific">Clydaea vesicula</name>
    <dbReference type="NCBI Taxonomy" id="447962"/>
    <lineage>
        <taxon>Eukaryota</taxon>
        <taxon>Fungi</taxon>
        <taxon>Fungi incertae sedis</taxon>
        <taxon>Chytridiomycota</taxon>
        <taxon>Chytridiomycota incertae sedis</taxon>
        <taxon>Chytridiomycetes</taxon>
        <taxon>Lobulomycetales</taxon>
        <taxon>Lobulomycetaceae</taxon>
        <taxon>Clydaea</taxon>
    </lineage>
</organism>
<evidence type="ECO:0000313" key="5">
    <source>
        <dbReference type="Proteomes" id="UP001211065"/>
    </source>
</evidence>
<dbReference type="Gene3D" id="3.40.50.1950">
    <property type="entry name" value="Flavin prenyltransferase-like"/>
    <property type="match status" value="1"/>
</dbReference>
<comment type="similarity">
    <text evidence="2">Belongs to the HFCD (homooligomeric flavin containing Cys decarboxylase) superfamily.</text>
</comment>
<evidence type="ECO:0000313" key="4">
    <source>
        <dbReference type="EMBL" id="KAJ3216639.1"/>
    </source>
</evidence>
<dbReference type="PANTHER" id="PTHR14359:SF6">
    <property type="entry name" value="PHOSPHOPANTOTHENOYLCYSTEINE DECARBOXYLASE"/>
    <property type="match status" value="1"/>
</dbReference>
<name>A0AAD5TZU4_9FUNG</name>
<evidence type="ECO:0000256" key="1">
    <source>
        <dbReference type="ARBA" id="ARBA00022993"/>
    </source>
</evidence>
<reference evidence="4" key="1">
    <citation type="submission" date="2020-05" db="EMBL/GenBank/DDBJ databases">
        <title>Phylogenomic resolution of chytrid fungi.</title>
        <authorList>
            <person name="Stajich J.E."/>
            <person name="Amses K."/>
            <person name="Simmons R."/>
            <person name="Seto K."/>
            <person name="Myers J."/>
            <person name="Bonds A."/>
            <person name="Quandt C.A."/>
            <person name="Barry K."/>
            <person name="Liu P."/>
            <person name="Grigoriev I."/>
            <person name="Longcore J.E."/>
            <person name="James T.Y."/>
        </authorList>
    </citation>
    <scope>NUCLEOTIDE SEQUENCE</scope>
    <source>
        <strain evidence="4">JEL0476</strain>
    </source>
</reference>
<dbReference type="GO" id="GO:0004633">
    <property type="term" value="F:phosphopantothenoylcysteine decarboxylase activity"/>
    <property type="evidence" value="ECO:0007669"/>
    <property type="project" value="TreeGrafter"/>
</dbReference>
<dbReference type="Pfam" id="PF02441">
    <property type="entry name" value="Flavoprotein"/>
    <property type="match status" value="1"/>
</dbReference>
<evidence type="ECO:0000259" key="3">
    <source>
        <dbReference type="Pfam" id="PF02441"/>
    </source>
</evidence>
<keyword evidence="1" id="KW-0173">Coenzyme A biosynthesis</keyword>
<accession>A0AAD5TZU4</accession>
<dbReference type="InterPro" id="IPR003382">
    <property type="entry name" value="Flavoprotein"/>
</dbReference>
<protein>
    <recommendedName>
        <fullName evidence="3">Flavoprotein domain-containing protein</fullName>
    </recommendedName>
</protein>
<comment type="caution">
    <text evidence="4">The sequence shown here is derived from an EMBL/GenBank/DDBJ whole genome shotgun (WGS) entry which is preliminary data.</text>
</comment>
<dbReference type="GO" id="GO:0015937">
    <property type="term" value="P:coenzyme A biosynthetic process"/>
    <property type="evidence" value="ECO:0007669"/>
    <property type="project" value="UniProtKB-KW"/>
</dbReference>
<dbReference type="AlphaFoldDB" id="A0AAD5TZU4"/>
<feature type="domain" description="Flavoprotein" evidence="3">
    <location>
        <begin position="7"/>
        <end position="110"/>
    </location>
</feature>
<sequence length="119" mass="13563">MNGRDPVLHIDLRNWADMILISPLDANTLSKLANGQCDNLVVTWDPKKPVILCPAMNTYMWDHPFTERHISFLKKELGYLFLDPITKQLACGDYGIGAMADVKDIVAFVKRVKEEFNIK</sequence>
<keyword evidence="5" id="KW-1185">Reference proteome</keyword>
<dbReference type="GO" id="GO:0071513">
    <property type="term" value="C:phosphopantothenoylcysteine decarboxylase complex"/>
    <property type="evidence" value="ECO:0007669"/>
    <property type="project" value="TreeGrafter"/>
</dbReference>